<feature type="region of interest" description="Disordered" evidence="1">
    <location>
        <begin position="429"/>
        <end position="454"/>
    </location>
</feature>
<dbReference type="Pfam" id="PF06101">
    <property type="entry name" value="Vps62"/>
    <property type="match status" value="1"/>
</dbReference>
<organism evidence="2 3">
    <name type="scientific">Edaphochlamys debaryana</name>
    <dbReference type="NCBI Taxonomy" id="47281"/>
    <lineage>
        <taxon>Eukaryota</taxon>
        <taxon>Viridiplantae</taxon>
        <taxon>Chlorophyta</taxon>
        <taxon>core chlorophytes</taxon>
        <taxon>Chlorophyceae</taxon>
        <taxon>CS clade</taxon>
        <taxon>Chlamydomonadales</taxon>
        <taxon>Chlamydomonadales incertae sedis</taxon>
        <taxon>Edaphochlamys</taxon>
    </lineage>
</organism>
<dbReference type="PANTHER" id="PTHR48174:SF5">
    <property type="entry name" value="VACUOLAR PROTEIN SORTING-ASSOCIATED PROTEIN 62"/>
    <property type="match status" value="1"/>
</dbReference>
<name>A0A835YGC7_9CHLO</name>
<dbReference type="EMBL" id="JAEHOE010000002">
    <property type="protein sequence ID" value="KAG2501239.1"/>
    <property type="molecule type" value="Genomic_DNA"/>
</dbReference>
<evidence type="ECO:0000313" key="3">
    <source>
        <dbReference type="Proteomes" id="UP000612055"/>
    </source>
</evidence>
<feature type="region of interest" description="Disordered" evidence="1">
    <location>
        <begin position="297"/>
        <end position="324"/>
    </location>
</feature>
<dbReference type="PANTHER" id="PTHR48174">
    <property type="entry name" value="DUF946 FAMILY PROTEIN"/>
    <property type="match status" value="1"/>
</dbReference>
<dbReference type="OrthoDB" id="188042at2759"/>
<dbReference type="Proteomes" id="UP000612055">
    <property type="component" value="Unassembled WGS sequence"/>
</dbReference>
<gene>
    <name evidence="2" type="ORF">HYH03_001046</name>
</gene>
<comment type="caution">
    <text evidence="2">The sequence shown here is derived from an EMBL/GenBank/DDBJ whole genome shotgun (WGS) entry which is preliminary data.</text>
</comment>
<sequence length="513" mass="55042">MLRSQTVPPLSDDILAKFAPVLYLHPEDQHRPCSVEWFIERSILHYYPGGVKGTADLDELAQSEYTVRKLREKGHVTQEELLVVQSEVEHPDNLSITVSPEHYGGCEEDALSDVPIYVHAKLVVDERTGTPEAYEINYITFYSFNGFYHLPAGLPLFKTGHHVGDWEHMTVRLHANSLELQGVWYNAHRNIEGEWCPAAQVPRSPCGRLLGFVAINGHGIYPTAGTIPRLFLIANDRTSAEGPVWAPRRLVRMCGLAHGNACPLVPSRGCSLPCASDCRCRLCLESSRSTTALVPVAPHLQPTGPQGPPSLQPPPPQQAEPRTSAFGAEGAQQGLGNKAGELVGAGSHAARRPLRLEGDELMSAGSGEALLSDEERQPDGDLGGRGGRRRLQKAPLALAASSLLVPLQGLAMGSNGAAGLKAAADVRQGAGSTKDGTGAGSGQPGPAAGAFPLPHVEYDTSPWQRYEGAWGSVEAPARQGWFVNAEPPVSRGLLRRLLLPCAPGVDRLPPRIS</sequence>
<proteinExistence type="predicted"/>
<keyword evidence="3" id="KW-1185">Reference proteome</keyword>
<protein>
    <submittedName>
        <fullName evidence="2">Uncharacterized protein</fullName>
    </submittedName>
</protein>
<accession>A0A835YGC7</accession>
<evidence type="ECO:0000256" key="1">
    <source>
        <dbReference type="SAM" id="MobiDB-lite"/>
    </source>
</evidence>
<feature type="region of interest" description="Disordered" evidence="1">
    <location>
        <begin position="366"/>
        <end position="388"/>
    </location>
</feature>
<feature type="compositionally biased region" description="Low complexity" evidence="1">
    <location>
        <begin position="444"/>
        <end position="454"/>
    </location>
</feature>
<feature type="compositionally biased region" description="Pro residues" evidence="1">
    <location>
        <begin position="305"/>
        <end position="318"/>
    </location>
</feature>
<dbReference type="AlphaFoldDB" id="A0A835YGC7"/>
<dbReference type="InterPro" id="IPR009291">
    <property type="entry name" value="Vps62"/>
</dbReference>
<reference evidence="2" key="1">
    <citation type="journal article" date="2020" name="bioRxiv">
        <title>Comparative genomics of Chlamydomonas.</title>
        <authorList>
            <person name="Craig R.J."/>
            <person name="Hasan A.R."/>
            <person name="Ness R.W."/>
            <person name="Keightley P.D."/>
        </authorList>
    </citation>
    <scope>NUCLEOTIDE SEQUENCE</scope>
    <source>
        <strain evidence="2">CCAP 11/70</strain>
    </source>
</reference>
<evidence type="ECO:0000313" key="2">
    <source>
        <dbReference type="EMBL" id="KAG2501239.1"/>
    </source>
</evidence>